<dbReference type="EMBL" id="CP128399">
    <property type="protein sequence ID" value="WJW67677.1"/>
    <property type="molecule type" value="Genomic_DNA"/>
</dbReference>
<reference evidence="2" key="2">
    <citation type="journal article" date="2024" name="Nature">
        <title>Anoxygenic phototroph of the Chloroflexota uses a type I reaction centre.</title>
        <authorList>
            <person name="Tsuji J.M."/>
            <person name="Shaw N.A."/>
            <person name="Nagashima S."/>
            <person name="Venkiteswaran J.J."/>
            <person name="Schiff S.L."/>
            <person name="Watanabe T."/>
            <person name="Fukui M."/>
            <person name="Hanada S."/>
            <person name="Tank M."/>
            <person name="Neufeld J.D."/>
        </authorList>
    </citation>
    <scope>NUCLEOTIDE SEQUENCE</scope>
    <source>
        <strain evidence="2">L227-S17</strain>
    </source>
</reference>
<dbReference type="AlphaFoldDB" id="A0A8T7LZR1"/>
<dbReference type="RefSeq" id="WP_341469568.1">
    <property type="nucleotide sequence ID" value="NZ_CP128399.1"/>
</dbReference>
<gene>
    <name evidence="1" type="ORF">HXX08_08040</name>
    <name evidence="2" type="ORF">OZ401_000952</name>
</gene>
<organism evidence="1 3">
    <name type="scientific">Candidatus Chlorohelix allophototropha</name>
    <dbReference type="NCBI Taxonomy" id="3003348"/>
    <lineage>
        <taxon>Bacteria</taxon>
        <taxon>Bacillati</taxon>
        <taxon>Chloroflexota</taxon>
        <taxon>Chloroflexia</taxon>
        <taxon>Candidatus Chloroheliales</taxon>
        <taxon>Candidatus Chloroheliaceae</taxon>
        <taxon>Candidatus Chlorohelix</taxon>
    </lineage>
</organism>
<reference evidence="1 3" key="1">
    <citation type="submission" date="2020-06" db="EMBL/GenBank/DDBJ databases">
        <title>Anoxygenic phototrophic Chloroflexota member uses a Type I reaction center.</title>
        <authorList>
            <person name="Tsuji J.M."/>
            <person name="Shaw N.A."/>
            <person name="Nagashima S."/>
            <person name="Venkiteswaran J."/>
            <person name="Schiff S.L."/>
            <person name="Hanada S."/>
            <person name="Tank M."/>
            <person name="Neufeld J.D."/>
        </authorList>
    </citation>
    <scope>NUCLEOTIDE SEQUENCE [LARGE SCALE GENOMIC DNA]</scope>
    <source>
        <strain evidence="1">L227-S17</strain>
    </source>
</reference>
<name>A0A8T7LZR1_9CHLR</name>
<dbReference type="Proteomes" id="UP000521676">
    <property type="component" value="Unassembled WGS sequence"/>
</dbReference>
<dbReference type="InterPro" id="IPR021398">
    <property type="entry name" value="DUF3037"/>
</dbReference>
<evidence type="ECO:0000313" key="4">
    <source>
        <dbReference type="Proteomes" id="UP001431572"/>
    </source>
</evidence>
<protein>
    <submittedName>
        <fullName evidence="1">DUF3037 domain-containing protein</fullName>
    </submittedName>
</protein>
<dbReference type="Proteomes" id="UP001431572">
    <property type="component" value="Chromosome 1"/>
</dbReference>
<dbReference type="Pfam" id="PF11236">
    <property type="entry name" value="DUF3037"/>
    <property type="match status" value="1"/>
</dbReference>
<proteinExistence type="predicted"/>
<evidence type="ECO:0000313" key="3">
    <source>
        <dbReference type="Proteomes" id="UP000521676"/>
    </source>
</evidence>
<accession>A0A8T7LZR1</accession>
<evidence type="ECO:0000313" key="2">
    <source>
        <dbReference type="EMBL" id="WJW67677.1"/>
    </source>
</evidence>
<sequence>MPDLVQFDYAIIRVVPRVERGECLNVGIILYCRAHHYLNCAIELERYRLLALCPEIDIEAVEKHLSVIPLICAGNNEGGPISALSQQERFHWLVAPRSTSIQTSPPHSGLCADPTAYLEHLMEMMVRLPPH</sequence>
<keyword evidence="4" id="KW-1185">Reference proteome</keyword>
<evidence type="ECO:0000313" key="1">
    <source>
        <dbReference type="EMBL" id="NWJ45812.1"/>
    </source>
</evidence>
<dbReference type="EMBL" id="JACATZ010000001">
    <property type="protein sequence ID" value="NWJ45812.1"/>
    <property type="molecule type" value="Genomic_DNA"/>
</dbReference>